<gene>
    <name evidence="7" type="ORF">F1559_003565</name>
</gene>
<keyword evidence="8" id="KW-1185">Reference proteome</keyword>
<dbReference type="InterPro" id="IPR012967">
    <property type="entry name" value="COMT_dimerisation"/>
</dbReference>
<evidence type="ECO:0000259" key="6">
    <source>
        <dbReference type="Pfam" id="PF08100"/>
    </source>
</evidence>
<dbReference type="InterPro" id="IPR036390">
    <property type="entry name" value="WH_DNA-bd_sf"/>
</dbReference>
<feature type="domain" description="O-methyltransferase C-terminal" evidence="5">
    <location>
        <begin position="126"/>
        <end position="352"/>
    </location>
</feature>
<evidence type="ECO:0000259" key="5">
    <source>
        <dbReference type="Pfam" id="PF00891"/>
    </source>
</evidence>
<dbReference type="Gene3D" id="3.40.50.150">
    <property type="entry name" value="Vaccinia Virus protein VP39"/>
    <property type="match status" value="1"/>
</dbReference>
<comment type="caution">
    <text evidence="7">The sequence shown here is derived from an EMBL/GenBank/DDBJ whole genome shotgun (WGS) entry which is preliminary data.</text>
</comment>
<dbReference type="SUPFAM" id="SSF53335">
    <property type="entry name" value="S-adenosyl-L-methionine-dependent methyltransferases"/>
    <property type="match status" value="1"/>
</dbReference>
<evidence type="ECO:0000256" key="3">
    <source>
        <dbReference type="ARBA" id="ARBA00022691"/>
    </source>
</evidence>
<dbReference type="PANTHER" id="PTHR43712:SF2">
    <property type="entry name" value="O-METHYLTRANSFERASE CICE"/>
    <property type="match status" value="1"/>
</dbReference>
<dbReference type="SUPFAM" id="SSF46785">
    <property type="entry name" value="Winged helix' DNA-binding domain"/>
    <property type="match status" value="1"/>
</dbReference>
<dbReference type="OrthoDB" id="1606438at2759"/>
<dbReference type="Proteomes" id="UP000530660">
    <property type="component" value="Unassembled WGS sequence"/>
</dbReference>
<accession>A0A7J7IJQ9</accession>
<dbReference type="EMBL" id="VWRR01000007">
    <property type="protein sequence ID" value="KAF6003336.1"/>
    <property type="molecule type" value="Genomic_DNA"/>
</dbReference>
<dbReference type="GO" id="GO:0032259">
    <property type="term" value="P:methylation"/>
    <property type="evidence" value="ECO:0007669"/>
    <property type="project" value="UniProtKB-KW"/>
</dbReference>
<dbReference type="PROSITE" id="PS51683">
    <property type="entry name" value="SAM_OMT_II"/>
    <property type="match status" value="1"/>
</dbReference>
<reference evidence="7 8" key="1">
    <citation type="journal article" date="2020" name="J. Phycol.">
        <title>Comparative genome analysis reveals Cyanidiococcus gen. nov., a new extremophilic red algal genus sister to Cyanidioschyzon (Cyanidioschyzonaceae, Rhodophyta).</title>
        <authorList>
            <person name="Liu S.-L."/>
            <person name="Chiang Y.-R."/>
            <person name="Yoon H.S."/>
            <person name="Fu H.-Y."/>
        </authorList>
    </citation>
    <scope>NUCLEOTIDE SEQUENCE [LARGE SCALE GENOMIC DNA]</scope>
    <source>
        <strain evidence="7 8">THAL066</strain>
    </source>
</reference>
<dbReference type="InterPro" id="IPR036388">
    <property type="entry name" value="WH-like_DNA-bd_sf"/>
</dbReference>
<proteinExistence type="predicted"/>
<dbReference type="Pfam" id="PF00891">
    <property type="entry name" value="Methyltransf_2"/>
    <property type="match status" value="1"/>
</dbReference>
<evidence type="ECO:0000313" key="7">
    <source>
        <dbReference type="EMBL" id="KAF6003336.1"/>
    </source>
</evidence>
<feature type="active site" description="Proton acceptor" evidence="4">
    <location>
        <position position="277"/>
    </location>
</feature>
<dbReference type="Gene3D" id="1.10.10.10">
    <property type="entry name" value="Winged helix-like DNA-binding domain superfamily/Winged helix DNA-binding domain"/>
    <property type="match status" value="1"/>
</dbReference>
<name>A0A7J7IJQ9_9RHOD</name>
<dbReference type="PIRSF" id="PIRSF005739">
    <property type="entry name" value="O-mtase"/>
    <property type="match status" value="1"/>
</dbReference>
<dbReference type="AlphaFoldDB" id="A0A7J7IJQ9"/>
<protein>
    <submittedName>
        <fullName evidence="7">Uncharacterized protein</fullName>
    </submittedName>
</protein>
<dbReference type="InterPro" id="IPR016461">
    <property type="entry name" value="COMT-like"/>
</dbReference>
<dbReference type="PANTHER" id="PTHR43712">
    <property type="entry name" value="PUTATIVE (AFU_ORTHOLOGUE AFUA_4G14580)-RELATED"/>
    <property type="match status" value="1"/>
</dbReference>
<feature type="domain" description="O-methyltransferase dimerisation" evidence="6">
    <location>
        <begin position="27"/>
        <end position="102"/>
    </location>
</feature>
<evidence type="ECO:0000256" key="4">
    <source>
        <dbReference type="PIRSR" id="PIRSR005739-1"/>
    </source>
</evidence>
<dbReference type="InterPro" id="IPR001077">
    <property type="entry name" value="COMT_C"/>
</dbReference>
<keyword evidence="2" id="KW-0808">Transferase</keyword>
<evidence type="ECO:0000313" key="8">
    <source>
        <dbReference type="Proteomes" id="UP000530660"/>
    </source>
</evidence>
<dbReference type="GO" id="GO:0008171">
    <property type="term" value="F:O-methyltransferase activity"/>
    <property type="evidence" value="ECO:0007669"/>
    <property type="project" value="InterPro"/>
</dbReference>
<dbReference type="InterPro" id="IPR029063">
    <property type="entry name" value="SAM-dependent_MTases_sf"/>
</dbReference>
<evidence type="ECO:0000256" key="1">
    <source>
        <dbReference type="ARBA" id="ARBA00022603"/>
    </source>
</evidence>
<dbReference type="Pfam" id="PF08100">
    <property type="entry name" value="Dimerisation"/>
    <property type="match status" value="1"/>
</dbReference>
<dbReference type="CDD" id="cd02440">
    <property type="entry name" value="AdoMet_MTases"/>
    <property type="match status" value="1"/>
</dbReference>
<sequence length="378" mass="42778">MDEEHFSLEVAEQERDPLRYLYSIYYGNRKAAVLAVAVRYKIFDFIAAHEPVGVQQSDLVKQHRFSSRGAAALLLALERLHLLQLVQDRYFLTPYSRQYLTSTAEEYIGGLIDLEYDEFITPNTLDAALRSGHSQAYRAAADVWQHHEMDQARCERFTAAMHAISSGPARALIQTLSQERHWGLDGSLAMLPHRVLDVGGGSGCYAVEWMRHAPVPNSEAHILETPACSHLTERYVEEARSIVLPNTIHVHAGDMFVEEAYGEASSYTHVLMSQILHDWPVRDSSAAGTRRGGEHLVTLAWRALRPGGVLVIHEKLVRDADTAMVTLDMLHWTEGQQFTEAMMRELLERAGFVALRFRKTAHTYWWAVLAQRPDGMQS</sequence>
<keyword evidence="1" id="KW-0489">Methyltransferase</keyword>
<keyword evidence="3" id="KW-0949">S-adenosyl-L-methionine</keyword>
<evidence type="ECO:0000256" key="2">
    <source>
        <dbReference type="ARBA" id="ARBA00022679"/>
    </source>
</evidence>
<dbReference type="GO" id="GO:0046983">
    <property type="term" value="F:protein dimerization activity"/>
    <property type="evidence" value="ECO:0007669"/>
    <property type="project" value="InterPro"/>
</dbReference>
<organism evidence="7 8">
    <name type="scientific">Cyanidiococcus yangmingshanensis</name>
    <dbReference type="NCBI Taxonomy" id="2690220"/>
    <lineage>
        <taxon>Eukaryota</taxon>
        <taxon>Rhodophyta</taxon>
        <taxon>Bangiophyceae</taxon>
        <taxon>Cyanidiales</taxon>
        <taxon>Cyanidiaceae</taxon>
        <taxon>Cyanidiococcus</taxon>
    </lineage>
</organism>